<feature type="transmembrane region" description="Helical" evidence="9">
    <location>
        <begin position="589"/>
        <end position="612"/>
    </location>
</feature>
<dbReference type="EMBL" id="JADBJN010000003">
    <property type="protein sequence ID" value="KAG5670763.1"/>
    <property type="molecule type" value="Genomic_DNA"/>
</dbReference>
<evidence type="ECO:0000256" key="4">
    <source>
        <dbReference type="ARBA" id="ARBA00022692"/>
    </source>
</evidence>
<feature type="transmembrane region" description="Helical" evidence="9">
    <location>
        <begin position="559"/>
        <end position="577"/>
    </location>
</feature>
<evidence type="ECO:0000256" key="10">
    <source>
        <dbReference type="SAM" id="Coils"/>
    </source>
</evidence>
<evidence type="ECO:0000256" key="3">
    <source>
        <dbReference type="ARBA" id="ARBA00022448"/>
    </source>
</evidence>
<name>A0A9J6BMU3_POLVA</name>
<evidence type="ECO:0000256" key="5">
    <source>
        <dbReference type="ARBA" id="ARBA00022781"/>
    </source>
</evidence>
<dbReference type="GO" id="GO:0051117">
    <property type="term" value="F:ATPase binding"/>
    <property type="evidence" value="ECO:0007669"/>
    <property type="project" value="TreeGrafter"/>
</dbReference>
<dbReference type="PIRSF" id="PIRSF001293">
    <property type="entry name" value="ATP6V0A1"/>
    <property type="match status" value="1"/>
</dbReference>
<dbReference type="Proteomes" id="UP001107558">
    <property type="component" value="Chromosome 3"/>
</dbReference>
<feature type="transmembrane region" description="Helical" evidence="9">
    <location>
        <begin position="795"/>
        <end position="815"/>
    </location>
</feature>
<keyword evidence="4 9" id="KW-0812">Transmembrane</keyword>
<evidence type="ECO:0000256" key="9">
    <source>
        <dbReference type="RuleBase" id="RU361189"/>
    </source>
</evidence>
<evidence type="ECO:0000313" key="12">
    <source>
        <dbReference type="Proteomes" id="UP001107558"/>
    </source>
</evidence>
<dbReference type="OrthoDB" id="10264220at2759"/>
<dbReference type="GO" id="GO:0046961">
    <property type="term" value="F:proton-transporting ATPase activity, rotational mechanism"/>
    <property type="evidence" value="ECO:0007669"/>
    <property type="project" value="InterPro"/>
</dbReference>
<comment type="subcellular location">
    <subcellularLocation>
        <location evidence="1">Membrane</location>
        <topology evidence="1">Multi-pass membrane protein</topology>
    </subcellularLocation>
</comment>
<evidence type="ECO:0000313" key="11">
    <source>
        <dbReference type="EMBL" id="KAG5670763.1"/>
    </source>
</evidence>
<sequence length="858" mass="98831">MANKTQYRQIPTSESQIKKRAKMNPLFRSEEITLCQMFIQPEAAYTSVSELGETGAVQFRDLNTEVNAFQRKFVSEVRRCDEMQRKIRYVEAELKKDGVKIRDCQEVPRAPNPREIIDLEAKLEKTENEIMELSQNAINLKTNYLELIELRHVLKKTQGFFYDENVISTEAMRNNMTQEDATGQGANQGRGRLGFIAGTIQRERVPAFERMLWRISRGNVFLRQAEMDETLEDPETGNTLYKTVFVAFFQGEELKNRIKKVCTGFHASLYPCPSANDEREEMLKGVLTRLEDLNMVLNQTQDHRSRVLHNVSKELPRWSIMVKKMKAIYHTMNLFNMDVTKKCLIGECWVPVLDLHKVQKALSDGSAAVGSTIPSFLNVIETNETKPTFNRTNKFTRGFQNLIDAYGVASYQEVNPALYTIITFPFLFGIMFGDLGHGFIMFAFGFWMVSGERKLGAKKSNNEIWNIFFGGRYIILLMGIFSMYTGFTYNDVFSKSMNIFGSKWRINYNESTIMSNPLLQLDPSSNDLMEGEIYPWGLDPIWQLGTNKIIFLNSYKMKLSIIFGVVHMIFGVCMSTVNHNFFRRRVYILLEFLPQIIFLVLLFAYMVFMMFFKWVLYNPKAIPPHSPGCAPSVLIMFINMMLFKKSPPLHGCNEYMFTDQELLQKIFVFIGLLCIPWMLLGKPLYIMCTRKNNNKVHNGHNGDVNQAMEMTPETPEELAPAAHSESHGHEEEPLSEIFIHQAIHTIEYVLSTVSHTASYLRLWALSLAHAQLSEVLWNMVLALGLKSDDPIKGPIMITIMFAAWACFTLAILVMMEGLSAFLHTLRLHWVEFMSKFYEGLGYVFQPFSFKLILDETDE</sequence>
<feature type="transmembrane region" description="Helical" evidence="9">
    <location>
        <begin position="418"/>
        <end position="444"/>
    </location>
</feature>
<evidence type="ECO:0000256" key="6">
    <source>
        <dbReference type="ARBA" id="ARBA00022989"/>
    </source>
</evidence>
<organism evidence="11 12">
    <name type="scientific">Polypedilum vanderplanki</name>
    <name type="common">Sleeping chironomid midge</name>
    <dbReference type="NCBI Taxonomy" id="319348"/>
    <lineage>
        <taxon>Eukaryota</taxon>
        <taxon>Metazoa</taxon>
        <taxon>Ecdysozoa</taxon>
        <taxon>Arthropoda</taxon>
        <taxon>Hexapoda</taxon>
        <taxon>Insecta</taxon>
        <taxon>Pterygota</taxon>
        <taxon>Neoptera</taxon>
        <taxon>Endopterygota</taxon>
        <taxon>Diptera</taxon>
        <taxon>Nematocera</taxon>
        <taxon>Chironomoidea</taxon>
        <taxon>Chironomidae</taxon>
        <taxon>Chironominae</taxon>
        <taxon>Polypedilum</taxon>
        <taxon>Polypedilum</taxon>
    </lineage>
</organism>
<comment type="caution">
    <text evidence="11">The sequence shown here is derived from an EMBL/GenBank/DDBJ whole genome shotgun (WGS) entry which is preliminary data.</text>
</comment>
<dbReference type="AlphaFoldDB" id="A0A9J6BMU3"/>
<protein>
    <recommendedName>
        <fullName evidence="9">V-type proton ATPase subunit a</fullName>
    </recommendedName>
</protein>
<comment type="similarity">
    <text evidence="2 9">Belongs to the V-ATPase 116 kDa subunit family.</text>
</comment>
<keyword evidence="5 9" id="KW-0375">Hydrogen ion transport</keyword>
<keyword evidence="10" id="KW-0175">Coiled coil</keyword>
<accession>A0A9J6BMU3</accession>
<dbReference type="PANTHER" id="PTHR11629">
    <property type="entry name" value="VACUOLAR PROTON ATPASES"/>
    <property type="match status" value="1"/>
</dbReference>
<reference evidence="11" key="1">
    <citation type="submission" date="2021-03" db="EMBL/GenBank/DDBJ databases">
        <title>Chromosome level genome of the anhydrobiotic midge Polypedilum vanderplanki.</title>
        <authorList>
            <person name="Yoshida Y."/>
            <person name="Kikawada T."/>
            <person name="Gusev O."/>
        </authorList>
    </citation>
    <scope>NUCLEOTIDE SEQUENCE</scope>
    <source>
        <strain evidence="11">NIAS01</strain>
        <tissue evidence="11">Whole body or cell culture</tissue>
    </source>
</reference>
<evidence type="ECO:0000256" key="2">
    <source>
        <dbReference type="ARBA" id="ARBA00009904"/>
    </source>
</evidence>
<gene>
    <name evidence="11" type="ORF">PVAND_001004</name>
</gene>
<dbReference type="GO" id="GO:0000220">
    <property type="term" value="C:vacuolar proton-transporting V-type ATPase, V0 domain"/>
    <property type="evidence" value="ECO:0007669"/>
    <property type="project" value="InterPro"/>
</dbReference>
<evidence type="ECO:0000256" key="1">
    <source>
        <dbReference type="ARBA" id="ARBA00004141"/>
    </source>
</evidence>
<dbReference type="GO" id="GO:0005886">
    <property type="term" value="C:plasma membrane"/>
    <property type="evidence" value="ECO:0007669"/>
    <property type="project" value="TreeGrafter"/>
</dbReference>
<evidence type="ECO:0000256" key="8">
    <source>
        <dbReference type="ARBA" id="ARBA00023136"/>
    </source>
</evidence>
<feature type="transmembrane region" description="Helical" evidence="9">
    <location>
        <begin position="464"/>
        <end position="487"/>
    </location>
</feature>
<proteinExistence type="inferred from homology"/>
<dbReference type="Pfam" id="PF01496">
    <property type="entry name" value="V_ATPase_I"/>
    <property type="match status" value="1"/>
</dbReference>
<comment type="function">
    <text evidence="9">Essential component of the vacuolar proton pump (V-ATPase), a multimeric enzyme that catalyzes the translocation of protons across the membranes. Required for assembly and activity of the V-ATPase.</text>
</comment>
<dbReference type="InterPro" id="IPR002490">
    <property type="entry name" value="V-ATPase_116kDa_su"/>
</dbReference>
<keyword evidence="6 9" id="KW-1133">Transmembrane helix</keyword>
<evidence type="ECO:0000256" key="7">
    <source>
        <dbReference type="ARBA" id="ARBA00023065"/>
    </source>
</evidence>
<feature type="coiled-coil region" evidence="10">
    <location>
        <begin position="116"/>
        <end position="143"/>
    </location>
</feature>
<feature type="transmembrane region" description="Helical" evidence="9">
    <location>
        <begin position="662"/>
        <end position="680"/>
    </location>
</feature>
<dbReference type="PANTHER" id="PTHR11629:SF61">
    <property type="entry name" value="V-TYPE PROTON ATPASE SUBUNIT A"/>
    <property type="match status" value="1"/>
</dbReference>
<keyword evidence="7 9" id="KW-0406">Ion transport</keyword>
<keyword evidence="3 9" id="KW-0813">Transport</keyword>
<dbReference type="GO" id="GO:0007035">
    <property type="term" value="P:vacuolar acidification"/>
    <property type="evidence" value="ECO:0007669"/>
    <property type="project" value="TreeGrafter"/>
</dbReference>
<keyword evidence="8 9" id="KW-0472">Membrane</keyword>
<dbReference type="InterPro" id="IPR026028">
    <property type="entry name" value="V-type_ATPase_116kDa_su_euka"/>
</dbReference>
<keyword evidence="12" id="KW-1185">Reference proteome</keyword>